<sequence length="37" mass="4251">MYDRVTAGWEVTVLLPRGDGTRPLQILGARPRTWRPD</sequence>
<protein>
    <submittedName>
        <fullName evidence="1">Uncharacterized protein</fullName>
    </submittedName>
</protein>
<comment type="caution">
    <text evidence="1">The sequence shown here is derived from an EMBL/GenBank/DDBJ whole genome shotgun (WGS) entry which is preliminary data.</text>
</comment>
<organism evidence="1 2">
    <name type="scientific">Mycobacterium kansasii</name>
    <dbReference type="NCBI Taxonomy" id="1768"/>
    <lineage>
        <taxon>Bacteria</taxon>
        <taxon>Bacillati</taxon>
        <taxon>Actinomycetota</taxon>
        <taxon>Actinomycetes</taxon>
        <taxon>Mycobacteriales</taxon>
        <taxon>Mycobacteriaceae</taxon>
        <taxon>Mycobacterium</taxon>
    </lineage>
</organism>
<accession>A0A1V3WC05</accession>
<proteinExistence type="predicted"/>
<dbReference type="Proteomes" id="UP000189229">
    <property type="component" value="Unassembled WGS sequence"/>
</dbReference>
<evidence type="ECO:0000313" key="1">
    <source>
        <dbReference type="EMBL" id="OOK64450.1"/>
    </source>
</evidence>
<dbReference type="EMBL" id="MVBM01000012">
    <property type="protein sequence ID" value="OOK64450.1"/>
    <property type="molecule type" value="Genomic_DNA"/>
</dbReference>
<name>A0A1V3WC05_MYCKA</name>
<reference evidence="1 2" key="1">
    <citation type="submission" date="2017-02" db="EMBL/GenBank/DDBJ databases">
        <title>Complete genome sequences of Mycobacterium kansasii strains isolated from rhesus macaques.</title>
        <authorList>
            <person name="Panda A."/>
            <person name="Nagaraj S."/>
            <person name="Zhao X."/>
            <person name="Tettelin H."/>
            <person name="Detolla L.J."/>
        </authorList>
    </citation>
    <scope>NUCLEOTIDE SEQUENCE [LARGE SCALE GENOMIC DNA]</scope>
    <source>
        <strain evidence="1 2">11-3813</strain>
    </source>
</reference>
<evidence type="ECO:0000313" key="2">
    <source>
        <dbReference type="Proteomes" id="UP000189229"/>
    </source>
</evidence>
<dbReference type="AlphaFoldDB" id="A0A1V3WC05"/>
<gene>
    <name evidence="1" type="ORF">BZL30_9131</name>
</gene>